<sequence>MKKISNDHDLLKGLTGSERRISLSPCKPFMKEERTLVADV</sequence>
<dbReference type="PATRIC" id="fig|755172.3.peg.1361"/>
<accession>A0A134AC75</accession>
<dbReference type="Proteomes" id="UP000070442">
    <property type="component" value="Unassembled WGS sequence"/>
</dbReference>
<dbReference type="RefSeq" id="WP_269746516.1">
    <property type="nucleotide sequence ID" value="NZ_KQ960181.1"/>
</dbReference>
<name>A0A134AC75_9FIRM</name>
<evidence type="ECO:0000313" key="2">
    <source>
        <dbReference type="Proteomes" id="UP000070442"/>
    </source>
</evidence>
<organism evidence="1 2">
    <name type="scientific">Aedoeadaptatus coxii</name>
    <dbReference type="NCBI Taxonomy" id="755172"/>
    <lineage>
        <taxon>Bacteria</taxon>
        <taxon>Bacillati</taxon>
        <taxon>Bacillota</taxon>
        <taxon>Tissierellia</taxon>
        <taxon>Tissierellales</taxon>
        <taxon>Peptoniphilaceae</taxon>
        <taxon>Aedoeadaptatus</taxon>
    </lineage>
</organism>
<keyword evidence="2" id="KW-1185">Reference proteome</keyword>
<comment type="caution">
    <text evidence="1">The sequence shown here is derived from an EMBL/GenBank/DDBJ whole genome shotgun (WGS) entry which is preliminary data.</text>
</comment>
<gene>
    <name evidence="1" type="ORF">HMPREF1863_01402</name>
</gene>
<dbReference type="EMBL" id="LSDG01000043">
    <property type="protein sequence ID" value="KXB65306.1"/>
    <property type="molecule type" value="Genomic_DNA"/>
</dbReference>
<reference evidence="2" key="1">
    <citation type="submission" date="2016-01" db="EMBL/GenBank/DDBJ databases">
        <authorList>
            <person name="Mitreva M."/>
            <person name="Pepin K.H."/>
            <person name="Mihindukulasuriya K.A."/>
            <person name="Fulton R."/>
            <person name="Fronick C."/>
            <person name="O'Laughlin M."/>
            <person name="Miner T."/>
            <person name="Herter B."/>
            <person name="Rosa B.A."/>
            <person name="Cordes M."/>
            <person name="Tomlinson C."/>
            <person name="Wollam A."/>
            <person name="Palsikar V.B."/>
            <person name="Mardis E.R."/>
            <person name="Wilson R.K."/>
        </authorList>
    </citation>
    <scope>NUCLEOTIDE SEQUENCE [LARGE SCALE GENOMIC DNA]</scope>
    <source>
        <strain evidence="2">DNF00729</strain>
    </source>
</reference>
<evidence type="ECO:0000313" key="1">
    <source>
        <dbReference type="EMBL" id="KXB65306.1"/>
    </source>
</evidence>
<dbReference type="AlphaFoldDB" id="A0A134AC75"/>
<protein>
    <submittedName>
        <fullName evidence="1">Uncharacterized protein</fullName>
    </submittedName>
</protein>
<proteinExistence type="predicted"/>